<name>A0A0A0EIS6_9RHOB</name>
<sequence>MTDLNVTKEDGERKGRFVVTLDGHEAELTYSRMNATTIIADHTGVPEALGGRRVGIALVEALVADARAEGYRIVPLCPFVKAQLFRHPEWSDVFV</sequence>
<keyword evidence="3" id="KW-1185">Reference proteome</keyword>
<dbReference type="GO" id="GO:0016740">
    <property type="term" value="F:transferase activity"/>
    <property type="evidence" value="ECO:0007669"/>
    <property type="project" value="UniProtKB-KW"/>
</dbReference>
<dbReference type="AlphaFoldDB" id="A0A0A0EIS6"/>
<dbReference type="Gene3D" id="3.40.630.30">
    <property type="match status" value="1"/>
</dbReference>
<evidence type="ECO:0000313" key="3">
    <source>
        <dbReference type="Proteomes" id="UP000030004"/>
    </source>
</evidence>
<dbReference type="Proteomes" id="UP000030004">
    <property type="component" value="Unassembled WGS sequence"/>
</dbReference>
<gene>
    <name evidence="2" type="ORF">ATO9_10430</name>
</gene>
<dbReference type="PANTHER" id="PTHR31435">
    <property type="entry name" value="PROTEIN NATD1"/>
    <property type="match status" value="1"/>
</dbReference>
<dbReference type="InterPro" id="IPR045057">
    <property type="entry name" value="Gcn5-rel_NAT"/>
</dbReference>
<keyword evidence="2" id="KW-0808">Transferase</keyword>
<dbReference type="OrthoDB" id="9800945at2"/>
<reference evidence="2 3" key="1">
    <citation type="journal article" date="2015" name="Antonie Van Leeuwenhoek">
        <title>Pseudooceanicola atlanticus gen. nov. sp. nov., isolated from surface seawater of the Atlantic Ocean and reclassification of Oceanicola batsensis, Oceanicola marinus, Oceanicola nitratireducens, Oceanicola nanhaiensis, Oceanicola antarcticus and Oceanicola flagellatus, as Pseudooceanicola batsensis comb. nov., Pseudooceanicola marinus comb. nov., Pseudooceanicola nitratireducens comb. nov., Pseudooceanicola nanhaiensis comb. nov., Pseudooceanicola antarcticus comb. nov., and Pseudooceanicola flagellatus comb. nov.</title>
        <authorList>
            <person name="Lai Q."/>
            <person name="Li G."/>
            <person name="Liu X."/>
            <person name="Du Y."/>
            <person name="Sun F."/>
            <person name="Shao Z."/>
        </authorList>
    </citation>
    <scope>NUCLEOTIDE SEQUENCE [LARGE SCALE GENOMIC DNA]</scope>
    <source>
        <strain evidence="2 3">22II-s11g</strain>
    </source>
</reference>
<accession>A0A0A0EIS6</accession>
<evidence type="ECO:0000313" key="2">
    <source>
        <dbReference type="EMBL" id="KGM49087.1"/>
    </source>
</evidence>
<dbReference type="PANTHER" id="PTHR31435:SF10">
    <property type="entry name" value="BSR4717 PROTEIN"/>
    <property type="match status" value="1"/>
</dbReference>
<dbReference type="STRING" id="1461694.ATO9_10430"/>
<dbReference type="Pfam" id="PF14542">
    <property type="entry name" value="Acetyltransf_CG"/>
    <property type="match status" value="1"/>
</dbReference>
<comment type="caution">
    <text evidence="2">The sequence shown here is derived from an EMBL/GenBank/DDBJ whole genome shotgun (WGS) entry which is preliminary data.</text>
</comment>
<dbReference type="RefSeq" id="WP_043748097.1">
    <property type="nucleotide sequence ID" value="NZ_AQQX01000003.1"/>
</dbReference>
<feature type="domain" description="N-acetyltransferase" evidence="1">
    <location>
        <begin position="9"/>
        <end position="95"/>
    </location>
</feature>
<dbReference type="EMBL" id="AQQX01000003">
    <property type="protein sequence ID" value="KGM49087.1"/>
    <property type="molecule type" value="Genomic_DNA"/>
</dbReference>
<dbReference type="InterPro" id="IPR016181">
    <property type="entry name" value="Acyl_CoA_acyltransferase"/>
</dbReference>
<dbReference type="SUPFAM" id="SSF55729">
    <property type="entry name" value="Acyl-CoA N-acyltransferases (Nat)"/>
    <property type="match status" value="1"/>
</dbReference>
<dbReference type="PROSITE" id="PS51729">
    <property type="entry name" value="GNAT_YJDJ"/>
    <property type="match status" value="1"/>
</dbReference>
<dbReference type="eggNOG" id="COG2388">
    <property type="taxonomic scope" value="Bacteria"/>
</dbReference>
<organism evidence="2 3">
    <name type="scientific">Pseudooceanicola atlanticus</name>
    <dbReference type="NCBI Taxonomy" id="1461694"/>
    <lineage>
        <taxon>Bacteria</taxon>
        <taxon>Pseudomonadati</taxon>
        <taxon>Pseudomonadota</taxon>
        <taxon>Alphaproteobacteria</taxon>
        <taxon>Rhodobacterales</taxon>
        <taxon>Paracoccaceae</taxon>
        <taxon>Pseudooceanicola</taxon>
    </lineage>
</organism>
<protein>
    <submittedName>
        <fullName evidence="2">Acetyltransferase</fullName>
    </submittedName>
</protein>
<evidence type="ECO:0000259" key="1">
    <source>
        <dbReference type="PROSITE" id="PS51729"/>
    </source>
</evidence>
<dbReference type="InterPro" id="IPR031165">
    <property type="entry name" value="GNAT_YJDJ"/>
</dbReference>
<proteinExistence type="predicted"/>